<reference evidence="2 3" key="1">
    <citation type="journal article" date="2015" name="Genome Announc.">
        <title>Complete Genome Sequence of Spiroplasma litorale TN-1T (DSM 21781), a Bacterium Isolated from a Green-Eyed Horsefly (Tabanus nigrovittatus).</title>
        <authorList>
            <person name="Lo W.S."/>
            <person name="Lai Y.C."/>
            <person name="Lien Y.W."/>
            <person name="Wang T.H."/>
            <person name="Kuo C.H."/>
        </authorList>
    </citation>
    <scope>NUCLEOTIDE SEQUENCE [LARGE SCALE GENOMIC DNA]</scope>
    <source>
        <strain evidence="2 3">TN-1</strain>
    </source>
</reference>
<sequence>MHLSDLAYFSLIPIILCLVVYIIFESIEKIGHKYLPYKLKVYVIGIIVCTIIVIAIVITALFVDI</sequence>
<dbReference type="EMBL" id="CP012357">
    <property type="protein sequence ID" value="AKX33966.1"/>
    <property type="molecule type" value="Genomic_DNA"/>
</dbReference>
<dbReference type="STRING" id="216942.SLITO_v1c03110"/>
<dbReference type="PATRIC" id="fig|216942.3.peg.314"/>
<feature type="transmembrane region" description="Helical" evidence="1">
    <location>
        <begin position="39"/>
        <end position="63"/>
    </location>
</feature>
<evidence type="ECO:0000256" key="1">
    <source>
        <dbReference type="SAM" id="Phobius"/>
    </source>
</evidence>
<keyword evidence="1" id="KW-0812">Transmembrane</keyword>
<gene>
    <name evidence="2" type="ORF">SLITO_v1c03110</name>
</gene>
<evidence type="ECO:0000313" key="3">
    <source>
        <dbReference type="Proteomes" id="UP000067476"/>
    </source>
</evidence>
<dbReference type="Proteomes" id="UP000067476">
    <property type="component" value="Chromosome"/>
</dbReference>
<dbReference type="AlphaFoldDB" id="A0A0K1W1A9"/>
<dbReference type="RefSeq" id="WP_075058061.1">
    <property type="nucleotide sequence ID" value="NZ_CP012357.1"/>
</dbReference>
<dbReference type="KEGG" id="sll:SLITO_v1c03110"/>
<keyword evidence="3" id="KW-1185">Reference proteome</keyword>
<accession>A0A0K1W1A9</accession>
<evidence type="ECO:0000313" key="2">
    <source>
        <dbReference type="EMBL" id="AKX33966.1"/>
    </source>
</evidence>
<protein>
    <submittedName>
        <fullName evidence="2">Uncharacterized protein</fullName>
    </submittedName>
</protein>
<organism evidence="2 3">
    <name type="scientific">Spiroplasma litorale</name>
    <dbReference type="NCBI Taxonomy" id="216942"/>
    <lineage>
        <taxon>Bacteria</taxon>
        <taxon>Bacillati</taxon>
        <taxon>Mycoplasmatota</taxon>
        <taxon>Mollicutes</taxon>
        <taxon>Entomoplasmatales</taxon>
        <taxon>Spiroplasmataceae</taxon>
        <taxon>Spiroplasma</taxon>
    </lineage>
</organism>
<proteinExistence type="predicted"/>
<feature type="transmembrane region" description="Helical" evidence="1">
    <location>
        <begin position="6"/>
        <end position="27"/>
    </location>
</feature>
<keyword evidence="1" id="KW-1133">Transmembrane helix</keyword>
<name>A0A0K1W1A9_9MOLU</name>
<keyword evidence="1" id="KW-0472">Membrane</keyword>